<dbReference type="SUPFAM" id="SSF53300">
    <property type="entry name" value="vWA-like"/>
    <property type="match status" value="1"/>
</dbReference>
<dbReference type="InterPro" id="IPR051928">
    <property type="entry name" value="NorD/CobT"/>
</dbReference>
<dbReference type="PANTHER" id="PTHR41248">
    <property type="entry name" value="NORD PROTEIN"/>
    <property type="match status" value="1"/>
</dbReference>
<dbReference type="STRING" id="1123401.GCA_000621325_01946"/>
<comment type="caution">
    <text evidence="2">The sequence shown here is derived from an EMBL/GenBank/DDBJ whole genome shotgun (WGS) entry which is preliminary data.</text>
</comment>
<organism evidence="2 3">
    <name type="scientific">Thiothrix lacustris</name>
    <dbReference type="NCBI Taxonomy" id="525917"/>
    <lineage>
        <taxon>Bacteria</taxon>
        <taxon>Pseudomonadati</taxon>
        <taxon>Pseudomonadota</taxon>
        <taxon>Gammaproteobacteria</taxon>
        <taxon>Thiotrichales</taxon>
        <taxon>Thiotrichaceae</taxon>
        <taxon>Thiothrix</taxon>
    </lineage>
</organism>
<sequence length="143" mass="16271">AGFASNTRHEVRYQHIKGFKEHWNDEVKGRLAAMEAGYSTRMGAAVRHAAHYLEHQQADKKLLLILTDGEPSDIDVDDPQLLTQDARQAVKELDQKGIYSYCVSLDPRADEYVRDIFGKRVTVVDNVQRLPERMTQVFVTLTG</sequence>
<name>A0A1Y1QEN5_9GAMM</name>
<dbReference type="PANTHER" id="PTHR41248:SF1">
    <property type="entry name" value="NORD PROTEIN"/>
    <property type="match status" value="1"/>
</dbReference>
<feature type="domain" description="VWFA" evidence="1">
    <location>
        <begin position="3"/>
        <end position="117"/>
    </location>
</feature>
<dbReference type="Gene3D" id="3.40.50.410">
    <property type="entry name" value="von Willebrand factor, type A domain"/>
    <property type="match status" value="1"/>
</dbReference>
<dbReference type="InterPro" id="IPR036465">
    <property type="entry name" value="vWFA_dom_sf"/>
</dbReference>
<reference evidence="2 3" key="1">
    <citation type="submission" date="2017-01" db="EMBL/GenBank/DDBJ databases">
        <title>Novel large sulfur bacteria in the metagenomes of groundwater-fed chemosynthetic microbial mats in the Lake Huron basin.</title>
        <authorList>
            <person name="Sharrar A.M."/>
            <person name="Flood B.E."/>
            <person name="Bailey J.V."/>
            <person name="Jones D.S."/>
            <person name="Biddanda B."/>
            <person name="Ruberg S.A."/>
            <person name="Marcus D.N."/>
            <person name="Dick G.J."/>
        </authorList>
    </citation>
    <scope>NUCLEOTIDE SEQUENCE [LARGE SCALE GENOMIC DNA]</scope>
    <source>
        <strain evidence="2">A8</strain>
    </source>
</reference>
<evidence type="ECO:0000313" key="2">
    <source>
        <dbReference type="EMBL" id="OQX03690.1"/>
    </source>
</evidence>
<dbReference type="eggNOG" id="COG4548">
    <property type="taxonomic scope" value="Bacteria"/>
</dbReference>
<evidence type="ECO:0000259" key="1">
    <source>
        <dbReference type="Pfam" id="PF00092"/>
    </source>
</evidence>
<protein>
    <recommendedName>
        <fullName evidence="1">VWFA domain-containing protein</fullName>
    </recommendedName>
</protein>
<gene>
    <name evidence="2" type="ORF">BWK73_38760</name>
</gene>
<proteinExistence type="predicted"/>
<evidence type="ECO:0000313" key="3">
    <source>
        <dbReference type="Proteomes" id="UP000192491"/>
    </source>
</evidence>
<dbReference type="Proteomes" id="UP000192491">
    <property type="component" value="Unassembled WGS sequence"/>
</dbReference>
<dbReference type="Pfam" id="PF00092">
    <property type="entry name" value="VWA"/>
    <property type="match status" value="1"/>
</dbReference>
<feature type="non-terminal residue" evidence="2">
    <location>
        <position position="1"/>
    </location>
</feature>
<dbReference type="InterPro" id="IPR002035">
    <property type="entry name" value="VWF_A"/>
</dbReference>
<dbReference type="AlphaFoldDB" id="A0A1Y1QEN5"/>
<dbReference type="EMBL" id="MTEJ01000387">
    <property type="protein sequence ID" value="OQX03690.1"/>
    <property type="molecule type" value="Genomic_DNA"/>
</dbReference>
<accession>A0A1Y1QEN5</accession>